<organism evidence="1 2">
    <name type="scientific">Campylobacter ureolyticus ACS-301-V-Sch3b</name>
    <dbReference type="NCBI Taxonomy" id="883165"/>
    <lineage>
        <taxon>Bacteria</taxon>
        <taxon>Pseudomonadati</taxon>
        <taxon>Campylobacterota</taxon>
        <taxon>Epsilonproteobacteria</taxon>
        <taxon>Campylobacterales</taxon>
        <taxon>Campylobacteraceae</taxon>
        <taxon>Campylobacter</taxon>
    </lineage>
</organism>
<dbReference type="AlphaFoldDB" id="S3XWU5"/>
<name>S3XWU5_9BACT</name>
<evidence type="ECO:0000313" key="1">
    <source>
        <dbReference type="EMBL" id="EPH09858.1"/>
    </source>
</evidence>
<keyword evidence="2" id="KW-1185">Reference proteome</keyword>
<accession>S3XWU5</accession>
<dbReference type="HOGENOM" id="CLU_2583127_0_0_7"/>
<sequence length="80" mass="9200">MLFEFLNFLGLSDNKINNKTKINSKNSEDTEIINSNEKYNIDIKEFTNSKNERIQEATEIIPLGNGKALKRVKTKIIGRI</sequence>
<comment type="caution">
    <text evidence="1">The sequence shown here is derived from an EMBL/GenBank/DDBJ whole genome shotgun (WGS) entry which is preliminary data.</text>
</comment>
<protein>
    <submittedName>
        <fullName evidence="1">Uncharacterized protein</fullName>
    </submittedName>
</protein>
<proteinExistence type="predicted"/>
<dbReference type="EMBL" id="AGYD01000003">
    <property type="protein sequence ID" value="EPH09858.1"/>
    <property type="molecule type" value="Genomic_DNA"/>
</dbReference>
<reference evidence="1 2" key="1">
    <citation type="submission" date="2013-06" db="EMBL/GenBank/DDBJ databases">
        <title>The Genome Sequence of Campylobacter ureolyticus ACS-301-V-SCH3B.</title>
        <authorList>
            <consortium name="The Broad Institute Genomics Platform"/>
            <person name="Earl A."/>
            <person name="Ward D."/>
            <person name="Feldgarden M."/>
            <person name="Gevers D."/>
            <person name="Saerens B."/>
            <person name="Vaneechoutte M."/>
            <person name="Walker B."/>
            <person name="Young S."/>
            <person name="Zeng Q."/>
            <person name="Gargeya S."/>
            <person name="Fitzgerald M."/>
            <person name="Haas B."/>
            <person name="Abouelleil A."/>
            <person name="Allen A.W."/>
            <person name="Alvarado L."/>
            <person name="Arachchi H.M."/>
            <person name="Berlin A.M."/>
            <person name="Chapman S.B."/>
            <person name="Gainer-Dewar J."/>
            <person name="Goldberg J."/>
            <person name="Griggs A."/>
            <person name="Gujja S."/>
            <person name="Hansen M."/>
            <person name="Howarth C."/>
            <person name="Imamovic A."/>
            <person name="Ireland A."/>
            <person name="Larimer J."/>
            <person name="McCowan C."/>
            <person name="Murphy C."/>
            <person name="Pearson M."/>
            <person name="Poon T.W."/>
            <person name="Priest M."/>
            <person name="Roberts A."/>
            <person name="Saif S."/>
            <person name="Shea T."/>
            <person name="Sisk P."/>
            <person name="Sykes S."/>
            <person name="Wortman J."/>
            <person name="Nusbaum C."/>
            <person name="Birren B."/>
        </authorList>
    </citation>
    <scope>NUCLEOTIDE SEQUENCE [LARGE SCALE GENOMIC DNA]</scope>
    <source>
        <strain evidence="1 2">ACS-301-V-Sch3b</strain>
    </source>
</reference>
<dbReference type="RefSeq" id="WP_016646350.1">
    <property type="nucleotide sequence ID" value="NZ_KE340326.1"/>
</dbReference>
<dbReference type="PATRIC" id="fig|883165.3.peg.501"/>
<gene>
    <name evidence="1" type="ORF">HMPREF9309_00495</name>
</gene>
<dbReference type="Proteomes" id="UP000014539">
    <property type="component" value="Unassembled WGS sequence"/>
</dbReference>
<evidence type="ECO:0000313" key="2">
    <source>
        <dbReference type="Proteomes" id="UP000014539"/>
    </source>
</evidence>